<evidence type="ECO:0000259" key="7">
    <source>
        <dbReference type="PROSITE" id="PS50102"/>
    </source>
</evidence>
<feature type="region of interest" description="Disordered" evidence="6">
    <location>
        <begin position="589"/>
        <end position="616"/>
    </location>
</feature>
<dbReference type="Gene3D" id="3.30.70.330">
    <property type="match status" value="5"/>
</dbReference>
<evidence type="ECO:0000313" key="10">
    <source>
        <dbReference type="EMBL" id="CAE0036752.1"/>
    </source>
</evidence>
<keyword evidence="4" id="KW-0539">Nucleus</keyword>
<dbReference type="AlphaFoldDB" id="A0A7S2ZDM3"/>
<feature type="compositionally biased region" description="Basic and acidic residues" evidence="6">
    <location>
        <begin position="111"/>
        <end position="129"/>
    </location>
</feature>
<dbReference type="EMBL" id="HBHW01006246">
    <property type="protein sequence ID" value="CAE0036751.1"/>
    <property type="molecule type" value="Transcribed_RNA"/>
</dbReference>
<dbReference type="GO" id="GO:0003729">
    <property type="term" value="F:mRNA binding"/>
    <property type="evidence" value="ECO:0007669"/>
    <property type="project" value="TreeGrafter"/>
</dbReference>
<comment type="subcellular location">
    <subcellularLocation>
        <location evidence="1">Nucleus</location>
    </subcellularLocation>
</comment>
<dbReference type="CDD" id="cd12318">
    <property type="entry name" value="RRM5_RBM19_like"/>
    <property type="match status" value="1"/>
</dbReference>
<dbReference type="PANTHER" id="PTHR48039">
    <property type="entry name" value="RNA-BINDING MOTIF PROTEIN 14B"/>
    <property type="match status" value="1"/>
</dbReference>
<evidence type="ECO:0000256" key="5">
    <source>
        <dbReference type="PROSITE-ProRule" id="PRU00176"/>
    </source>
</evidence>
<dbReference type="InterPro" id="IPR034423">
    <property type="entry name" value="RBM19_RRM5"/>
</dbReference>
<feature type="domain" description="RRM" evidence="7">
    <location>
        <begin position="723"/>
        <end position="800"/>
    </location>
</feature>
<dbReference type="Pfam" id="PF00076">
    <property type="entry name" value="RRM_1"/>
    <property type="match status" value="5"/>
</dbReference>
<dbReference type="InterPro" id="IPR035979">
    <property type="entry name" value="RBD_domain_sf"/>
</dbReference>
<feature type="domain" description="RRM" evidence="7">
    <location>
        <begin position="2"/>
        <end position="79"/>
    </location>
</feature>
<dbReference type="PANTHER" id="PTHR48039:SF5">
    <property type="entry name" value="RNA-BINDING PROTEIN 28"/>
    <property type="match status" value="1"/>
</dbReference>
<dbReference type="CDD" id="cd12320">
    <property type="entry name" value="RRM6_RBM19_RRM5_MRD1"/>
    <property type="match status" value="1"/>
</dbReference>
<dbReference type="EMBL" id="HBHW01006247">
    <property type="protein sequence ID" value="CAE0036752.1"/>
    <property type="molecule type" value="Transcribed_RNA"/>
</dbReference>
<feature type="domain" description="RRM" evidence="7">
    <location>
        <begin position="619"/>
        <end position="697"/>
    </location>
</feature>
<organism evidence="11">
    <name type="scientific">Rhodosorus marinus</name>
    <dbReference type="NCBI Taxonomy" id="101924"/>
    <lineage>
        <taxon>Eukaryota</taxon>
        <taxon>Rhodophyta</taxon>
        <taxon>Stylonematophyceae</taxon>
        <taxon>Stylonematales</taxon>
        <taxon>Stylonemataceae</taxon>
        <taxon>Rhodosorus</taxon>
    </lineage>
</organism>
<dbReference type="SMART" id="SM00360">
    <property type="entry name" value="RRM"/>
    <property type="match status" value="5"/>
</dbReference>
<feature type="region of interest" description="Disordered" evidence="6">
    <location>
        <begin position="244"/>
        <end position="297"/>
    </location>
</feature>
<reference evidence="11" key="1">
    <citation type="submission" date="2021-01" db="EMBL/GenBank/DDBJ databases">
        <authorList>
            <person name="Corre E."/>
            <person name="Pelletier E."/>
            <person name="Niang G."/>
            <person name="Scheremetjew M."/>
            <person name="Finn R."/>
            <person name="Kale V."/>
            <person name="Holt S."/>
            <person name="Cochrane G."/>
            <person name="Meng A."/>
            <person name="Brown T."/>
            <person name="Cohen L."/>
        </authorList>
    </citation>
    <scope>NUCLEOTIDE SEQUENCE</scope>
    <source>
        <strain evidence="11">CCMP 769</strain>
    </source>
</reference>
<accession>A0A7S2ZDM3</accession>
<proteinExistence type="predicted"/>
<evidence type="ECO:0000256" key="4">
    <source>
        <dbReference type="ARBA" id="ARBA00023242"/>
    </source>
</evidence>
<dbReference type="InterPro" id="IPR051945">
    <property type="entry name" value="RRM_MRD1_RNA_proc_ribogen"/>
</dbReference>
<dbReference type="EMBL" id="HBHW01006254">
    <property type="protein sequence ID" value="CAE0036759.1"/>
    <property type="molecule type" value="Transcribed_RNA"/>
</dbReference>
<dbReference type="SUPFAM" id="SSF54928">
    <property type="entry name" value="RNA-binding domain, RBD"/>
    <property type="match status" value="4"/>
</dbReference>
<evidence type="ECO:0000256" key="1">
    <source>
        <dbReference type="ARBA" id="ARBA00004123"/>
    </source>
</evidence>
<evidence type="ECO:0000256" key="2">
    <source>
        <dbReference type="ARBA" id="ARBA00022737"/>
    </source>
</evidence>
<sequence>MSRLIVKGLPKHLTEERLKNHFSSAGEVTDARIRRTKDGRSRQFGFVGFKSSDEAKDAKRMFNNSFLDTNKLNIEIAHPYGDNRIPRGWSKYTKGTSGYNKLHPEDEVDGQETKADERGDKNENREKTTPRRKKSDNLEDFIAAAQPRSRKYVWSNDDSTNFVVSEEKKTVKSKKRGGDGVTLERTHVTFDEDDSGNDEGSHGEESGAEEQYKGNNADYDSPLEENIAKDKGLTDLQYFKLKSGTSGDFHEESDGSGSTSDGGDENEEDDVGNKDERENARDVQLKTEETATSANPEYASAKLDDVEPLSESGRLFVRNLPYAATEEELEELFQRFGALAEVHLCVDATTKMSKGMAFVMYVIPEDAVRAVSELDGSVFMGRLLHILPARPREKKEEAAGHAAGDEDLGSSFKRDKLRKLKEAARTRSDVVAYNPLFMSGDAVAGALADRYMVDKAAILDDENAAVRLASGEAQLQEEVREVLVKEGVNVEAFSMMEKTSMKTKRSKTVILVKNLPAATTADQIRDKFLKFGSLGRVVVVPSGLIAVVEYLAASDAKRGYSALAYSRFREKPLYLEWAPLNAFKTELSGQATADAEEQEDQQASRNVDNEDRSPDESTKTIFVKNLNFSTTDEGLLRLFSKKNKIKSAKIAKRKTDSKSLGYGFVEFEDTSEAMIALKKMQGAALDGHLLELKLSKTGQREAGLAGTGSRRNMQTSAESAKSSKLLVKNLAFEASRKEVRQLFSSYGELKSVNLPQKLDGTSRGFAFVEFKSKSEAKAAMSALRATHFYARRLVIEYAEEEANVSTENESAMAQRMNKEQQKSRPTKRRRANPAAEDGGALDEGDSADYEMYT</sequence>
<dbReference type="GO" id="GO:0005634">
    <property type="term" value="C:nucleus"/>
    <property type="evidence" value="ECO:0007669"/>
    <property type="project" value="UniProtKB-SubCell"/>
</dbReference>
<dbReference type="CDD" id="cd12565">
    <property type="entry name" value="RRM1_MRD1"/>
    <property type="match status" value="1"/>
</dbReference>
<dbReference type="InterPro" id="IPR003954">
    <property type="entry name" value="RRM_euk-type"/>
</dbReference>
<evidence type="ECO:0000256" key="3">
    <source>
        <dbReference type="ARBA" id="ARBA00022884"/>
    </source>
</evidence>
<feature type="region of interest" description="Disordered" evidence="6">
    <location>
        <begin position="166"/>
        <end position="222"/>
    </location>
</feature>
<protein>
    <recommendedName>
        <fullName evidence="7">RRM domain-containing protein</fullName>
    </recommendedName>
</protein>
<feature type="compositionally biased region" description="Basic and acidic residues" evidence="6">
    <location>
        <begin position="271"/>
        <end position="289"/>
    </location>
</feature>
<dbReference type="InterPro" id="IPR000504">
    <property type="entry name" value="RRM_dom"/>
</dbReference>
<keyword evidence="2" id="KW-0677">Repeat</keyword>
<dbReference type="EMBL" id="HBHW01006244">
    <property type="protein sequence ID" value="CAE0036749.1"/>
    <property type="molecule type" value="Transcribed_RNA"/>
</dbReference>
<keyword evidence="3 5" id="KW-0694">RNA-binding</keyword>
<evidence type="ECO:0000313" key="11">
    <source>
        <dbReference type="EMBL" id="CAE0036759.1"/>
    </source>
</evidence>
<feature type="compositionally biased region" description="Basic and acidic residues" evidence="6">
    <location>
        <begin position="607"/>
        <end position="616"/>
    </location>
</feature>
<evidence type="ECO:0000313" key="9">
    <source>
        <dbReference type="EMBL" id="CAE0036751.1"/>
    </source>
</evidence>
<dbReference type="PROSITE" id="PS50102">
    <property type="entry name" value="RRM"/>
    <property type="match status" value="5"/>
</dbReference>
<dbReference type="InterPro" id="IPR012677">
    <property type="entry name" value="Nucleotide-bd_a/b_plait_sf"/>
</dbReference>
<feature type="compositionally biased region" description="Acidic residues" evidence="6">
    <location>
        <begin position="839"/>
        <end position="853"/>
    </location>
</feature>
<feature type="compositionally biased region" description="Basic and acidic residues" evidence="6">
    <location>
        <begin position="166"/>
        <end position="190"/>
    </location>
</feature>
<gene>
    <name evidence="8" type="ORF">RMAR00112_LOCUS4699</name>
    <name evidence="9" type="ORF">RMAR00112_LOCUS4701</name>
    <name evidence="10" type="ORF">RMAR00112_LOCUS4702</name>
    <name evidence="11" type="ORF">RMAR00112_LOCUS4709</name>
</gene>
<name>A0A7S2ZDM3_9RHOD</name>
<dbReference type="SMART" id="SM00361">
    <property type="entry name" value="RRM_1"/>
    <property type="match status" value="2"/>
</dbReference>
<feature type="domain" description="RRM" evidence="7">
    <location>
        <begin position="313"/>
        <end position="391"/>
    </location>
</feature>
<evidence type="ECO:0000313" key="8">
    <source>
        <dbReference type="EMBL" id="CAE0036749.1"/>
    </source>
</evidence>
<feature type="domain" description="RRM" evidence="7">
    <location>
        <begin position="508"/>
        <end position="580"/>
    </location>
</feature>
<feature type="region of interest" description="Disordered" evidence="6">
    <location>
        <begin position="96"/>
        <end position="139"/>
    </location>
</feature>
<feature type="region of interest" description="Disordered" evidence="6">
    <location>
        <begin position="801"/>
        <end position="853"/>
    </location>
</feature>
<evidence type="ECO:0000256" key="6">
    <source>
        <dbReference type="SAM" id="MobiDB-lite"/>
    </source>
</evidence>